<organism evidence="3 4">
    <name type="scientific">Actinocrinis puniceicyclus</name>
    <dbReference type="NCBI Taxonomy" id="977794"/>
    <lineage>
        <taxon>Bacteria</taxon>
        <taxon>Bacillati</taxon>
        <taxon>Actinomycetota</taxon>
        <taxon>Actinomycetes</taxon>
        <taxon>Catenulisporales</taxon>
        <taxon>Actinospicaceae</taxon>
        <taxon>Actinocrinis</taxon>
    </lineage>
</organism>
<feature type="compositionally biased region" description="Low complexity" evidence="1">
    <location>
        <begin position="812"/>
        <end position="835"/>
    </location>
</feature>
<dbReference type="Proteomes" id="UP000677913">
    <property type="component" value="Unassembled WGS sequence"/>
</dbReference>
<feature type="transmembrane region" description="Helical" evidence="2">
    <location>
        <begin position="459"/>
        <end position="478"/>
    </location>
</feature>
<keyword evidence="2" id="KW-0812">Transmembrane</keyword>
<reference evidence="3" key="1">
    <citation type="submission" date="2021-04" db="EMBL/GenBank/DDBJ databases">
        <title>Genome based classification of Actinospica acidithermotolerans sp. nov., an actinobacterium isolated from an Indonesian hot spring.</title>
        <authorList>
            <person name="Kusuma A.B."/>
            <person name="Putra K.E."/>
            <person name="Nafisah S."/>
            <person name="Loh J."/>
            <person name="Nouioui I."/>
            <person name="Goodfellow M."/>
        </authorList>
    </citation>
    <scope>NUCLEOTIDE SEQUENCE</scope>
    <source>
        <strain evidence="3">DSM 45618</strain>
    </source>
</reference>
<name>A0A8J8BDW7_9ACTN</name>
<feature type="transmembrane region" description="Helical" evidence="2">
    <location>
        <begin position="777"/>
        <end position="798"/>
    </location>
</feature>
<keyword evidence="2" id="KW-1133">Transmembrane helix</keyword>
<evidence type="ECO:0000313" key="3">
    <source>
        <dbReference type="EMBL" id="MBS2964915.1"/>
    </source>
</evidence>
<sequence>MRPRRFRFQAVLFAAWLIGAALVVPAVGTSPGRAAQREATGGDPATHHVVVIGIDGLQWSDVTRTGMPHLFDLVKHADIASLVTRGESDYTCPADGWLTLNSGTRSTGGTVLRYPPGTDAVTALITQPQQYCAPLPDVPLYPGAYDIPDFSSYTTPNNAYSYVPVFGSLEAPITASGGCVAASGAGALLGAADAQGRVGDYLGEPGALSRADLSQCALTLVDLGGVTDVPPTTVPLLPRPPVDRAAPYGALDSALGSLLSRIPADATVVVAGLDDSTDQAQLHAVLVKGQPYDGEHWLYAPSTRHAGLVQTLDLTASLPAWTGLDPRQIRAADPKPFVGSQITVRANRPADPAGAIVTQVWLNTANQTFAQTNGRFVTWMAHAITVLAWAAGLIFAAVRWLPERYGPGRFARRRPLARRWRSGLIGALAGWATVLGAVAPASFLANLVNWSATFAPGPVLYGATAGISVLLATAVLAACRLSPSLRRQPLAPAGLLGLLTLLVIAGDVATGSRLQAQTPFGLSYVIAGRFYGIGNSAVGVYCAAAMIGAAWLAALLLPRRGPGQIPPHVWPNTLREAADGWLRRAVPGRLGLTRLPEAARGERRRALAVVGAVALAAIAACGYPGWGAKFGGTIAMVPGFVLLLFLVAGLRITWRRALVVALSGIVVVSGFALLNYLQPAAERSHFGSFVASLFDGTWTGTIHRKIATNLASIHNDWFSHYVPWLLFWSLLAIVAPRLIGSRSLALVYAREPFVRCALWLALITVAIGWFVDDSGVLVPKMALFLAAPLGVLSAALTLRPDAAERDARPDTRAAAGAAQPVPGPGRVAGQSPGDQ</sequence>
<feature type="transmembrane region" description="Helical" evidence="2">
    <location>
        <begin position="721"/>
        <end position="740"/>
    </location>
</feature>
<feature type="transmembrane region" description="Helical" evidence="2">
    <location>
        <begin position="632"/>
        <end position="650"/>
    </location>
</feature>
<feature type="transmembrane region" description="Helical" evidence="2">
    <location>
        <begin position="657"/>
        <end position="677"/>
    </location>
</feature>
<feature type="region of interest" description="Disordered" evidence="1">
    <location>
        <begin position="803"/>
        <end position="835"/>
    </location>
</feature>
<feature type="transmembrane region" description="Helical" evidence="2">
    <location>
        <begin position="379"/>
        <end position="401"/>
    </location>
</feature>
<protein>
    <submittedName>
        <fullName evidence="3">Uncharacterized protein</fullName>
    </submittedName>
</protein>
<evidence type="ECO:0000313" key="4">
    <source>
        <dbReference type="Proteomes" id="UP000677913"/>
    </source>
</evidence>
<feature type="transmembrane region" description="Helical" evidence="2">
    <location>
        <begin position="422"/>
        <end position="447"/>
    </location>
</feature>
<dbReference type="EMBL" id="JAGSXH010000064">
    <property type="protein sequence ID" value="MBS2964915.1"/>
    <property type="molecule type" value="Genomic_DNA"/>
</dbReference>
<accession>A0A8J8BDW7</accession>
<feature type="transmembrane region" description="Helical" evidence="2">
    <location>
        <begin position="606"/>
        <end position="626"/>
    </location>
</feature>
<keyword evidence="2" id="KW-0472">Membrane</keyword>
<feature type="transmembrane region" description="Helical" evidence="2">
    <location>
        <begin position="530"/>
        <end position="557"/>
    </location>
</feature>
<comment type="caution">
    <text evidence="3">The sequence shown here is derived from an EMBL/GenBank/DDBJ whole genome shotgun (WGS) entry which is preliminary data.</text>
</comment>
<evidence type="ECO:0000256" key="1">
    <source>
        <dbReference type="SAM" id="MobiDB-lite"/>
    </source>
</evidence>
<feature type="transmembrane region" description="Helical" evidence="2">
    <location>
        <begin position="752"/>
        <end position="771"/>
    </location>
</feature>
<feature type="transmembrane region" description="Helical" evidence="2">
    <location>
        <begin position="490"/>
        <end position="510"/>
    </location>
</feature>
<gene>
    <name evidence="3" type="ORF">KGA66_17800</name>
</gene>
<dbReference type="RefSeq" id="WP_211469276.1">
    <property type="nucleotide sequence ID" value="NZ_JAGSXH010000064.1"/>
</dbReference>
<proteinExistence type="predicted"/>
<evidence type="ECO:0000256" key="2">
    <source>
        <dbReference type="SAM" id="Phobius"/>
    </source>
</evidence>
<keyword evidence="4" id="KW-1185">Reference proteome</keyword>
<dbReference type="AlphaFoldDB" id="A0A8J8BDW7"/>